<proteinExistence type="predicted"/>
<sequence length="80" mass="9574">MGMSQLNQHQIFMQQAVKVSQVYEQRLQESFRQGDVRALFINLQSQIQQIVNSKYMKAKKIYSSQKTKKQLKERSLLIYY</sequence>
<gene>
    <name evidence="1" type="ORF">PSON_ATCC_30995.1.T0460140</name>
    <name evidence="2" type="ORF">PSON_ATCC_30995.1.T0460142</name>
</gene>
<accession>A0A8S1MV79</accession>
<organism evidence="2 3">
    <name type="scientific">Paramecium sonneborni</name>
    <dbReference type="NCBI Taxonomy" id="65129"/>
    <lineage>
        <taxon>Eukaryota</taxon>
        <taxon>Sar</taxon>
        <taxon>Alveolata</taxon>
        <taxon>Ciliophora</taxon>
        <taxon>Intramacronucleata</taxon>
        <taxon>Oligohymenophorea</taxon>
        <taxon>Peniculida</taxon>
        <taxon>Parameciidae</taxon>
        <taxon>Paramecium</taxon>
    </lineage>
</organism>
<evidence type="ECO:0000313" key="2">
    <source>
        <dbReference type="EMBL" id="CAD8084228.1"/>
    </source>
</evidence>
<dbReference type="Proteomes" id="UP000692954">
    <property type="component" value="Unassembled WGS sequence"/>
</dbReference>
<evidence type="ECO:0000313" key="3">
    <source>
        <dbReference type="Proteomes" id="UP000692954"/>
    </source>
</evidence>
<protein>
    <submittedName>
        <fullName evidence="2">Uncharacterized protein</fullName>
    </submittedName>
</protein>
<evidence type="ECO:0000313" key="1">
    <source>
        <dbReference type="EMBL" id="CAD8084224.1"/>
    </source>
</evidence>
<name>A0A8S1MV79_9CILI</name>
<dbReference type="EMBL" id="CAJJDN010000046">
    <property type="protein sequence ID" value="CAD8084224.1"/>
    <property type="molecule type" value="Genomic_DNA"/>
</dbReference>
<comment type="caution">
    <text evidence="2">The sequence shown here is derived from an EMBL/GenBank/DDBJ whole genome shotgun (WGS) entry which is preliminary data.</text>
</comment>
<dbReference type="AlphaFoldDB" id="A0A8S1MV79"/>
<reference evidence="2" key="1">
    <citation type="submission" date="2021-01" db="EMBL/GenBank/DDBJ databases">
        <authorList>
            <consortium name="Genoscope - CEA"/>
            <person name="William W."/>
        </authorList>
    </citation>
    <scope>NUCLEOTIDE SEQUENCE</scope>
</reference>
<keyword evidence="3" id="KW-1185">Reference proteome</keyword>
<dbReference type="EMBL" id="CAJJDN010000046">
    <property type="protein sequence ID" value="CAD8084228.1"/>
    <property type="molecule type" value="Genomic_DNA"/>
</dbReference>